<name>A0A564Y6Z7_HYMDI</name>
<evidence type="ECO:0000313" key="1">
    <source>
        <dbReference type="EMBL" id="VUZ42304.1"/>
    </source>
</evidence>
<sequence length="60" mass="7135">MNQLESIEEWILERLAAVNAQFATSETALREQKAIQKYHLFRNFEAEVNSYENLVNETFR</sequence>
<gene>
    <name evidence="1" type="ORF">WMSIL1_LOCUS3051</name>
</gene>
<keyword evidence="2" id="KW-1185">Reference proteome</keyword>
<organism evidence="1 2">
    <name type="scientific">Hymenolepis diminuta</name>
    <name type="common">Rat tapeworm</name>
    <dbReference type="NCBI Taxonomy" id="6216"/>
    <lineage>
        <taxon>Eukaryota</taxon>
        <taxon>Metazoa</taxon>
        <taxon>Spiralia</taxon>
        <taxon>Lophotrochozoa</taxon>
        <taxon>Platyhelminthes</taxon>
        <taxon>Cestoda</taxon>
        <taxon>Eucestoda</taxon>
        <taxon>Cyclophyllidea</taxon>
        <taxon>Hymenolepididae</taxon>
        <taxon>Hymenolepis</taxon>
    </lineage>
</organism>
<reference evidence="1 2" key="1">
    <citation type="submission" date="2019-07" db="EMBL/GenBank/DDBJ databases">
        <authorList>
            <person name="Jastrzebski P J."/>
            <person name="Paukszto L."/>
            <person name="Jastrzebski P J."/>
        </authorList>
    </citation>
    <scope>NUCLEOTIDE SEQUENCE [LARGE SCALE GENOMIC DNA]</scope>
    <source>
        <strain evidence="1 2">WMS-il1</strain>
    </source>
</reference>
<dbReference type="Proteomes" id="UP000321570">
    <property type="component" value="Unassembled WGS sequence"/>
</dbReference>
<dbReference type="AlphaFoldDB" id="A0A564Y6Z7"/>
<proteinExistence type="predicted"/>
<protein>
    <submittedName>
        <fullName evidence="1">Uncharacterized protein</fullName>
    </submittedName>
</protein>
<accession>A0A564Y6Z7</accession>
<evidence type="ECO:0000313" key="2">
    <source>
        <dbReference type="Proteomes" id="UP000321570"/>
    </source>
</evidence>
<dbReference type="EMBL" id="CABIJS010000088">
    <property type="protein sequence ID" value="VUZ42304.1"/>
    <property type="molecule type" value="Genomic_DNA"/>
</dbReference>
<feature type="non-terminal residue" evidence="1">
    <location>
        <position position="60"/>
    </location>
</feature>